<dbReference type="GeneID" id="116301393"/>
<dbReference type="InterPro" id="IPR019594">
    <property type="entry name" value="Glu/Gly-bd"/>
</dbReference>
<evidence type="ECO:0000256" key="13">
    <source>
        <dbReference type="SAM" id="SignalP"/>
    </source>
</evidence>
<dbReference type="PANTHER" id="PTHR18966">
    <property type="entry name" value="IONOTROPIC GLUTAMATE RECEPTOR"/>
    <property type="match status" value="1"/>
</dbReference>
<dbReference type="InParanoid" id="A0A6P8IHN1"/>
<dbReference type="InterPro" id="IPR001320">
    <property type="entry name" value="Iontro_rcpt_C"/>
</dbReference>
<feature type="domain" description="Ionotropic glutamate receptor C-terminal" evidence="14">
    <location>
        <begin position="431"/>
        <end position="803"/>
    </location>
</feature>
<dbReference type="SUPFAM" id="SSF53850">
    <property type="entry name" value="Periplasmic binding protein-like II"/>
    <property type="match status" value="1"/>
</dbReference>
<keyword evidence="16" id="KW-1185">Reference proteome</keyword>
<dbReference type="SMART" id="SM00918">
    <property type="entry name" value="Lig_chan-Glu_bd"/>
    <property type="match status" value="1"/>
</dbReference>
<dbReference type="Proteomes" id="UP000515163">
    <property type="component" value="Unplaced"/>
</dbReference>
<evidence type="ECO:0000256" key="10">
    <source>
        <dbReference type="ARBA" id="ARBA00023303"/>
    </source>
</evidence>
<evidence type="ECO:0000256" key="1">
    <source>
        <dbReference type="ARBA" id="ARBA00004141"/>
    </source>
</evidence>
<evidence type="ECO:0000256" key="8">
    <source>
        <dbReference type="ARBA" id="ARBA00023180"/>
    </source>
</evidence>
<evidence type="ECO:0000259" key="15">
    <source>
        <dbReference type="SMART" id="SM00918"/>
    </source>
</evidence>
<dbReference type="AlphaFoldDB" id="A0A6P8IHN1"/>
<dbReference type="Gene3D" id="1.10.287.70">
    <property type="match status" value="1"/>
</dbReference>
<dbReference type="SUPFAM" id="SSF53822">
    <property type="entry name" value="Periplasmic binding protein-like I"/>
    <property type="match status" value="1"/>
</dbReference>
<keyword evidence="8" id="KW-0325">Glycoprotein</keyword>
<keyword evidence="10" id="KW-0407">Ion channel</keyword>
<evidence type="ECO:0000256" key="6">
    <source>
        <dbReference type="ARBA" id="ARBA00023136"/>
    </source>
</evidence>
<evidence type="ECO:0000256" key="2">
    <source>
        <dbReference type="ARBA" id="ARBA00022448"/>
    </source>
</evidence>
<evidence type="ECO:0000256" key="5">
    <source>
        <dbReference type="ARBA" id="ARBA00023065"/>
    </source>
</evidence>
<evidence type="ECO:0000313" key="17">
    <source>
        <dbReference type="RefSeq" id="XP_031566306.1"/>
    </source>
</evidence>
<feature type="signal peptide" evidence="13">
    <location>
        <begin position="1"/>
        <end position="19"/>
    </location>
</feature>
<dbReference type="KEGG" id="aten:116301393"/>
<dbReference type="InterPro" id="IPR015683">
    <property type="entry name" value="Ionotropic_Glu_rcpt"/>
</dbReference>
<keyword evidence="5" id="KW-0406">Ion transport</keyword>
<sequence>MSVISAGLIMLLLTTVTESRVFNVAIILNISDIKQNNILSEATKVINQTQNEIAGSSSTIRFTEQHLPTFPSTPKNVLESHLNFTSNITATTDLVIFMEISINSLILADILKDLYIPTIGIQHREIGVLSSESLNLFTRVPTQSLIRDTAFVIKDIINKMGWRRIGLLTTADQEGLQLATIFQSFSLDENWETLEIAWISFDTNLNRLFQDIVDFKPDLLVIHGQGGKVEIFDAAKFFTCPLLMTSSVFDGILTENTPSGVLKLSLRKVIPDADHHFNVQMLSESMALVQNAFSDTVQKLCENDIDRTNCENALNKRLVREQVSSYISNYSKAGSVFFIPGPKDLPAQVFDIWNLRTDLRGHKYWLEIGMWTPAGIALDSFVIQNEKKFTPSLHNPRPTLRVPVVGVPTWMEVGEPYNNKPEGECLSGKPCYSYEKIGNSNEVTRIKHCCVGAVIDLIILLENDLEFKSYIYFAPDKKWGIYNETSKNWNGLMEQLTTGKGDVTALLGIDKARYQSVGFTQPYMNLGMNILVRKTDIPYFWAMNWKFLEPFKIELWLTITCVSNIFLLVIWGLDRLSPHGHRRRISLLQEEDSPTKDNGFSLLDSMSYVWGVAFSKDIGAENTPRSPSARFVSIFFGFMALILVNTYCANLTAVLMQDKFSSPINGIRDKKLVDPLLYPPDGFQLGVVRGSLEEWYFKNHKDTQIQLLYNVNIKINLVDDYEGGFRQLQDRKLDGLVGDEISLQAQANLANCDYNLIGTKFYEFGVGFAFKKDSPWLHKATLSVLKNQENGTIEHIKKLRFPSKPCEKLSFRRFNIDDFSGLFITVLLVIMFGILALVAELFIIFILIKYWEFLGCFGRKLRYFIFGVKESDRHLIDIQWISAFGRSFGKSWDVNIKTPQASLNNGHIMYQNGFSAKNGIKNDGFFISDDFSNGLFSATRASGRSLTSLHSFEMREETTQRSSHSSSQYNRHKKNKNKSVRIAEANDIRQANTDGMVYSNGTEL</sequence>
<protein>
    <submittedName>
        <fullName evidence="17">Glutamate receptor ionotropic, NMDA 1-like isoform X1</fullName>
    </submittedName>
</protein>
<evidence type="ECO:0000259" key="14">
    <source>
        <dbReference type="SMART" id="SM00079"/>
    </source>
</evidence>
<feature type="region of interest" description="Disordered" evidence="11">
    <location>
        <begin position="953"/>
        <end position="987"/>
    </location>
</feature>
<feature type="transmembrane region" description="Helical" evidence="12">
    <location>
        <begin position="631"/>
        <end position="656"/>
    </location>
</feature>
<dbReference type="Gene3D" id="3.40.190.10">
    <property type="entry name" value="Periplasmic binding protein-like II"/>
    <property type="match status" value="2"/>
</dbReference>
<proteinExistence type="predicted"/>
<keyword evidence="2" id="KW-0813">Transport</keyword>
<comment type="subcellular location">
    <subcellularLocation>
        <location evidence="1">Membrane</location>
        <topology evidence="1">Multi-pass membrane protein</topology>
    </subcellularLocation>
</comment>
<name>A0A6P8IHN1_ACTTE</name>
<feature type="domain" description="Ionotropic glutamate receptor L-glutamate and glycine-binding" evidence="15">
    <location>
        <begin position="436"/>
        <end position="498"/>
    </location>
</feature>
<evidence type="ECO:0000256" key="11">
    <source>
        <dbReference type="SAM" id="MobiDB-lite"/>
    </source>
</evidence>
<keyword evidence="4 12" id="KW-1133">Transmembrane helix</keyword>
<evidence type="ECO:0000313" key="16">
    <source>
        <dbReference type="Proteomes" id="UP000515163"/>
    </source>
</evidence>
<evidence type="ECO:0000256" key="4">
    <source>
        <dbReference type="ARBA" id="ARBA00022989"/>
    </source>
</evidence>
<dbReference type="Pfam" id="PF00060">
    <property type="entry name" value="Lig_chan"/>
    <property type="match status" value="1"/>
</dbReference>
<feature type="transmembrane region" description="Helical" evidence="12">
    <location>
        <begin position="822"/>
        <end position="851"/>
    </location>
</feature>
<evidence type="ECO:0000256" key="3">
    <source>
        <dbReference type="ARBA" id="ARBA00022692"/>
    </source>
</evidence>
<organism evidence="16 17">
    <name type="scientific">Actinia tenebrosa</name>
    <name type="common">Australian red waratah sea anemone</name>
    <dbReference type="NCBI Taxonomy" id="6105"/>
    <lineage>
        <taxon>Eukaryota</taxon>
        <taxon>Metazoa</taxon>
        <taxon>Cnidaria</taxon>
        <taxon>Anthozoa</taxon>
        <taxon>Hexacorallia</taxon>
        <taxon>Actiniaria</taxon>
        <taxon>Actiniidae</taxon>
        <taxon>Actinia</taxon>
    </lineage>
</organism>
<reference evidence="17" key="1">
    <citation type="submission" date="2025-08" db="UniProtKB">
        <authorList>
            <consortium name="RefSeq"/>
        </authorList>
    </citation>
    <scope>IDENTIFICATION</scope>
    <source>
        <tissue evidence="17">Tentacle</tissue>
    </source>
</reference>
<evidence type="ECO:0000256" key="12">
    <source>
        <dbReference type="SAM" id="Phobius"/>
    </source>
</evidence>
<keyword evidence="13" id="KW-0732">Signal</keyword>
<keyword evidence="6 12" id="KW-0472">Membrane</keyword>
<dbReference type="OrthoDB" id="5958792at2759"/>
<accession>A0A6P8IHN1</accession>
<dbReference type="GO" id="GO:0015276">
    <property type="term" value="F:ligand-gated monoatomic ion channel activity"/>
    <property type="evidence" value="ECO:0007669"/>
    <property type="project" value="InterPro"/>
</dbReference>
<dbReference type="GO" id="GO:0016020">
    <property type="term" value="C:membrane"/>
    <property type="evidence" value="ECO:0007669"/>
    <property type="project" value="UniProtKB-SubCell"/>
</dbReference>
<feature type="compositionally biased region" description="Basic residues" evidence="11">
    <location>
        <begin position="970"/>
        <end position="979"/>
    </location>
</feature>
<dbReference type="SMART" id="SM00079">
    <property type="entry name" value="PBPe"/>
    <property type="match status" value="1"/>
</dbReference>
<keyword evidence="7" id="KW-0675">Receptor</keyword>
<evidence type="ECO:0000256" key="9">
    <source>
        <dbReference type="ARBA" id="ARBA00023286"/>
    </source>
</evidence>
<gene>
    <name evidence="17" type="primary">LOC116301393</name>
</gene>
<keyword evidence="9" id="KW-1071">Ligand-gated ion channel</keyword>
<dbReference type="Pfam" id="PF10613">
    <property type="entry name" value="Lig_chan-Glu_bd"/>
    <property type="match status" value="1"/>
</dbReference>
<feature type="compositionally biased region" description="Polar residues" evidence="11">
    <location>
        <begin position="960"/>
        <end position="969"/>
    </location>
</feature>
<dbReference type="RefSeq" id="XP_031566306.1">
    <property type="nucleotide sequence ID" value="XM_031710446.1"/>
</dbReference>
<evidence type="ECO:0000256" key="7">
    <source>
        <dbReference type="ARBA" id="ARBA00023170"/>
    </source>
</evidence>
<feature type="chain" id="PRO_5027835087" evidence="13">
    <location>
        <begin position="20"/>
        <end position="1004"/>
    </location>
</feature>
<keyword evidence="3 12" id="KW-0812">Transmembrane</keyword>
<dbReference type="InterPro" id="IPR028082">
    <property type="entry name" value="Peripla_BP_I"/>
</dbReference>